<keyword evidence="3 5" id="KW-0456">Lyase</keyword>
<dbReference type="PANTHER" id="PTHR42738:SF7">
    <property type="entry name" value="HYDROXYMETHYLGLUTARYL-COA LYASE"/>
    <property type="match status" value="1"/>
</dbReference>
<dbReference type="InterPro" id="IPR043594">
    <property type="entry name" value="HMGL"/>
</dbReference>
<gene>
    <name evidence="5" type="ORF">HP555_00840</name>
</gene>
<dbReference type="SUPFAM" id="SSF51569">
    <property type="entry name" value="Aldolase"/>
    <property type="match status" value="1"/>
</dbReference>
<dbReference type="InterPro" id="IPR013785">
    <property type="entry name" value="Aldolase_TIM"/>
</dbReference>
<reference evidence="5 6" key="1">
    <citation type="submission" date="2020-05" db="EMBL/GenBank/DDBJ databases">
        <title>Complete genome of Desulfobulbus oligotrophicus.</title>
        <authorList>
            <person name="Podar M."/>
        </authorList>
    </citation>
    <scope>NUCLEOTIDE SEQUENCE [LARGE SCALE GENOMIC DNA]</scope>
    <source>
        <strain evidence="5 6">Prop6</strain>
    </source>
</reference>
<dbReference type="GO" id="GO:0004419">
    <property type="term" value="F:hydroxymethylglutaryl-CoA lyase activity"/>
    <property type="evidence" value="ECO:0007669"/>
    <property type="project" value="TreeGrafter"/>
</dbReference>
<sequence length="309" mass="33008">MKVVLQEESLWEGLQTEGRLLSLAEKLEIVRLLVGAGVRRLQLGGFANPRSVPQAANTDALASLVRQEYPELLCSAFVYNEKGLERAHLCGLQRVSTFVPVSDTDSRRHGGRPMDQYLKAAVRLIRSAVEAGFVVQAGIRSAFGCVYEGGISTTVILETVDRLVAAGATSLHLADTAGLAHPHQVRHLAGAFRAAFPDRELVLHLHDTRGLGLVNIYAGYEAGVRVFDVAAGGLGSCIFVQGAPGNVATEDAVHLFEGMGVDTGIDLSAFCRAVTTLETLLERQLPGRICRSLAASPGIRTETPDQLSA</sequence>
<evidence type="ECO:0000256" key="1">
    <source>
        <dbReference type="ARBA" id="ARBA00009405"/>
    </source>
</evidence>
<dbReference type="PANTHER" id="PTHR42738">
    <property type="entry name" value="HYDROXYMETHYLGLUTARYL-COA LYASE"/>
    <property type="match status" value="1"/>
</dbReference>
<comment type="similarity">
    <text evidence="1">Belongs to the HMG-CoA lyase family.</text>
</comment>
<evidence type="ECO:0000259" key="4">
    <source>
        <dbReference type="PROSITE" id="PS50991"/>
    </source>
</evidence>
<dbReference type="Pfam" id="PF00682">
    <property type="entry name" value="HMGL-like"/>
    <property type="match status" value="1"/>
</dbReference>
<dbReference type="AlphaFoldDB" id="A0A7T5VAW4"/>
<evidence type="ECO:0000313" key="5">
    <source>
        <dbReference type="EMBL" id="QQG64502.1"/>
    </source>
</evidence>
<dbReference type="Proteomes" id="UP000596092">
    <property type="component" value="Chromosome"/>
</dbReference>
<dbReference type="InterPro" id="IPR000891">
    <property type="entry name" value="PYR_CT"/>
</dbReference>
<dbReference type="Gene3D" id="3.20.20.70">
    <property type="entry name" value="Aldolase class I"/>
    <property type="match status" value="1"/>
</dbReference>
<dbReference type="PROSITE" id="PS50991">
    <property type="entry name" value="PYR_CT"/>
    <property type="match status" value="1"/>
</dbReference>
<organism evidence="5 6">
    <name type="scientific">Desulfobulbus oligotrophicus</name>
    <dbReference type="NCBI Taxonomy" id="1909699"/>
    <lineage>
        <taxon>Bacteria</taxon>
        <taxon>Pseudomonadati</taxon>
        <taxon>Thermodesulfobacteriota</taxon>
        <taxon>Desulfobulbia</taxon>
        <taxon>Desulfobulbales</taxon>
        <taxon>Desulfobulbaceae</taxon>
        <taxon>Desulfobulbus</taxon>
    </lineage>
</organism>
<keyword evidence="2" id="KW-0479">Metal-binding</keyword>
<evidence type="ECO:0000256" key="2">
    <source>
        <dbReference type="ARBA" id="ARBA00022723"/>
    </source>
</evidence>
<dbReference type="GO" id="GO:0046951">
    <property type="term" value="P:ketone body biosynthetic process"/>
    <property type="evidence" value="ECO:0007669"/>
    <property type="project" value="TreeGrafter"/>
</dbReference>
<keyword evidence="6" id="KW-1185">Reference proteome</keyword>
<dbReference type="RefSeq" id="WP_199263335.1">
    <property type="nucleotide sequence ID" value="NZ_CP054140.1"/>
</dbReference>
<dbReference type="GO" id="GO:0046872">
    <property type="term" value="F:metal ion binding"/>
    <property type="evidence" value="ECO:0007669"/>
    <property type="project" value="UniProtKB-KW"/>
</dbReference>
<protein>
    <submittedName>
        <fullName evidence="5">Hydroxymethylglutaryl-CoA lyase</fullName>
    </submittedName>
</protein>
<dbReference type="EMBL" id="CP054140">
    <property type="protein sequence ID" value="QQG64502.1"/>
    <property type="molecule type" value="Genomic_DNA"/>
</dbReference>
<dbReference type="KEGG" id="dog:HP555_00840"/>
<name>A0A7T5VAW4_9BACT</name>
<evidence type="ECO:0000313" key="6">
    <source>
        <dbReference type="Proteomes" id="UP000596092"/>
    </source>
</evidence>
<dbReference type="GO" id="GO:0006552">
    <property type="term" value="P:L-leucine catabolic process"/>
    <property type="evidence" value="ECO:0007669"/>
    <property type="project" value="TreeGrafter"/>
</dbReference>
<proteinExistence type="inferred from homology"/>
<accession>A0A7T5VAW4</accession>
<feature type="domain" description="Pyruvate carboxyltransferase" evidence="4">
    <location>
        <begin position="3"/>
        <end position="271"/>
    </location>
</feature>
<evidence type="ECO:0000256" key="3">
    <source>
        <dbReference type="ARBA" id="ARBA00023239"/>
    </source>
</evidence>